<dbReference type="Proteomes" id="UP000887580">
    <property type="component" value="Unplaced"/>
</dbReference>
<sequence length="742" mass="83270">MERRKRVQQILESKDFCRELEKLVQQENLSGEADPERFKTLQKLSELTLSRGEMAVVNLHNSLGHAGSIVPIADLFGNEPYSPAERIARNKLASLYRLVDLFNWSQGIYNHITIRLPGDDPPEILINPFGLLYHEITASSLVKISLDGKILDSGTTKLGINKAGYVIHSAIHGARPDVQCVLHMHTAVVSAVSSMKCGLLPICQEAMIIGPIAYHDYQGIVSDEEERESIVHDLGDKNVMLLRNHGFVACGESIEDALHLAFHTVIACETQVLLIRGRGFIVCAETIEEIVFMAQNIIAACEHQIRAAKAGIDNLVIPDGNAVEKAYQVARNGGGGVNKVAENGTDSTPKWRIGELEWEAWMRVLDCSGHKTGHIYRQPFLKARHQTRHSSINRINDVTQPPATSAYGMLDETDTEAMAAYRLTLLRKEQEKARWLNSPNNYQKVHIYETGTNNPKIITKWVQDSSQSQNGTPVKINAIKQFNSATSTNPKEFKEKQKELKENRRAGVINAGPQSVILDETHLNKNDSRDFNSDGYKDVVIIGTASKGIIDRQHQHNAQVYRHIYSQNPFSKETDEEINKYIKEVEQKSRSTSAMEKRDISPRRQYDIVESPTPDTASLMQAVRKGRPTKSASMDDEIDGESVGVSPKSIGGDYRMPIPQPQQETPRKSTFPVIQRPTILAPLPPLEYPPKFRHSFKIMPEFERNNLTSRSEMTSVHAAGEMAKDGKKKKRKGFFSFVRKKK</sequence>
<accession>A0AC35FSG4</accession>
<evidence type="ECO:0000313" key="1">
    <source>
        <dbReference type="Proteomes" id="UP000887580"/>
    </source>
</evidence>
<proteinExistence type="predicted"/>
<evidence type="ECO:0000313" key="2">
    <source>
        <dbReference type="WBParaSite" id="PS1159_v2.g20440.t2"/>
    </source>
</evidence>
<protein>
    <submittedName>
        <fullName evidence="2">Class II aldolase/adducin N-terminal domain-containing protein</fullName>
    </submittedName>
</protein>
<reference evidence="2" key="1">
    <citation type="submission" date="2022-11" db="UniProtKB">
        <authorList>
            <consortium name="WormBaseParasite"/>
        </authorList>
    </citation>
    <scope>IDENTIFICATION</scope>
</reference>
<name>A0AC35FSG4_9BILA</name>
<dbReference type="WBParaSite" id="PS1159_v2.g20440.t2">
    <property type="protein sequence ID" value="PS1159_v2.g20440.t2"/>
    <property type="gene ID" value="PS1159_v2.g20440"/>
</dbReference>
<organism evidence="1 2">
    <name type="scientific">Panagrolaimus sp. PS1159</name>
    <dbReference type="NCBI Taxonomy" id="55785"/>
    <lineage>
        <taxon>Eukaryota</taxon>
        <taxon>Metazoa</taxon>
        <taxon>Ecdysozoa</taxon>
        <taxon>Nematoda</taxon>
        <taxon>Chromadorea</taxon>
        <taxon>Rhabditida</taxon>
        <taxon>Tylenchina</taxon>
        <taxon>Panagrolaimomorpha</taxon>
        <taxon>Panagrolaimoidea</taxon>
        <taxon>Panagrolaimidae</taxon>
        <taxon>Panagrolaimus</taxon>
    </lineage>
</organism>